<comment type="caution">
    <text evidence="1">The sequence shown here is derived from an EMBL/GenBank/DDBJ whole genome shotgun (WGS) entry which is preliminary data.</text>
</comment>
<sequence>MVELYIICGKKESEENVVFMIEEPDTTADMILTRKAQNLFKELKVNHDDVSGMQAVFIARDDEQKAFAREKFKNVIRH</sequence>
<keyword evidence="2" id="KW-1185">Reference proteome</keyword>
<evidence type="ECO:0000313" key="2">
    <source>
        <dbReference type="Proteomes" id="UP001230220"/>
    </source>
</evidence>
<dbReference type="Proteomes" id="UP001230220">
    <property type="component" value="Unassembled WGS sequence"/>
</dbReference>
<dbReference type="RefSeq" id="WP_307410333.1">
    <property type="nucleotide sequence ID" value="NZ_JAUSUR010000007.1"/>
</dbReference>
<proteinExistence type="predicted"/>
<protein>
    <submittedName>
        <fullName evidence="1">Uncharacterized protein</fullName>
    </submittedName>
</protein>
<organism evidence="1 2">
    <name type="scientific">Breznakia pachnodae</name>
    <dbReference type="NCBI Taxonomy" id="265178"/>
    <lineage>
        <taxon>Bacteria</taxon>
        <taxon>Bacillati</taxon>
        <taxon>Bacillota</taxon>
        <taxon>Erysipelotrichia</taxon>
        <taxon>Erysipelotrichales</taxon>
        <taxon>Erysipelotrichaceae</taxon>
        <taxon>Breznakia</taxon>
    </lineage>
</organism>
<accession>A0ABU0E7A2</accession>
<name>A0ABU0E7A2_9FIRM</name>
<dbReference type="EMBL" id="JAUSUR010000007">
    <property type="protein sequence ID" value="MDQ0362588.1"/>
    <property type="molecule type" value="Genomic_DNA"/>
</dbReference>
<reference evidence="1 2" key="1">
    <citation type="submission" date="2023-07" db="EMBL/GenBank/DDBJ databases">
        <title>Genomic Encyclopedia of Type Strains, Phase IV (KMG-IV): sequencing the most valuable type-strain genomes for metagenomic binning, comparative biology and taxonomic classification.</title>
        <authorList>
            <person name="Goeker M."/>
        </authorList>
    </citation>
    <scope>NUCLEOTIDE SEQUENCE [LARGE SCALE GENOMIC DNA]</scope>
    <source>
        <strain evidence="1 2">DSM 16784</strain>
    </source>
</reference>
<evidence type="ECO:0000313" key="1">
    <source>
        <dbReference type="EMBL" id="MDQ0362588.1"/>
    </source>
</evidence>
<gene>
    <name evidence="1" type="ORF">J2S15_003342</name>
</gene>